<dbReference type="PROSITE" id="PS00018">
    <property type="entry name" value="EF_HAND_1"/>
    <property type="match status" value="2"/>
</dbReference>
<dbReference type="InterPro" id="IPR002048">
    <property type="entry name" value="EF_hand_dom"/>
</dbReference>
<dbReference type="InterPro" id="IPR005821">
    <property type="entry name" value="Ion_trans_dom"/>
</dbReference>
<keyword evidence="5 7" id="KW-0472">Membrane</keyword>
<dbReference type="PANTHER" id="PTHR46726:SF1">
    <property type="entry name" value="TWO-PORE CALCIUM CHANNEL 3"/>
    <property type="match status" value="1"/>
</dbReference>
<dbReference type="InterPro" id="IPR027359">
    <property type="entry name" value="Volt_channel_dom_sf"/>
</dbReference>
<feature type="transmembrane region" description="Helical" evidence="7">
    <location>
        <begin position="109"/>
        <end position="127"/>
    </location>
</feature>
<feature type="region of interest" description="Disordered" evidence="6">
    <location>
        <begin position="496"/>
        <end position="545"/>
    </location>
</feature>
<sequence length="582" mass="65194">MRSQTLRDRDDNQSVDSGDDDGFPCINDADTGFDRAISTGSAISFSRRGEIIEVEPEDHHAMRNLAISAGYFQRAGSDSAEVAAMGRGKSGLSVHRAYGCAKKLVRNRYFAHFMVVVVLFDAFLTASDIDSRAAGAQTPVAVIAASSACLALYTLEFLLQLAARGKRIFHDWMTKLDLLIIGSGYAEIFLGMMVELAILDKIGIVRVLRLGRIVRLMQLLRKNRSLKELRKLVTMLATCFRTLLWSFLFCFLVMTGWAMLIVEIINPYVIEMQASAPFDNCPECIRATSSVMHANLMLFKTVIAGDSWGLIAVPMIERHPETAIIFVGASLTLVFGVLNLIVAVVVDTFAETRENDVVNLAQEMEFSMEDDQQLLKQIFSRIDTNKDGELTLEELLHGARTDSEFQSRLRVMDIDEVDLQQFFDMIDLDGSGSIEADEFVIPLSRWVHDSKTAPRFIKYNLMRAMAQQEELLKYSHQHFAAISEHLQDISVALDRHGSRTHRRPSADMKPKRGSASKSPTEKRVSWESEAAEASKKEPKAHDTVRVEQTHVAAIKSQLDKFKTDVEFSLQAAVRALDECIQE</sequence>
<keyword evidence="2 7" id="KW-0812">Transmembrane</keyword>
<dbReference type="PROSITE" id="PS50222">
    <property type="entry name" value="EF_HAND_2"/>
    <property type="match status" value="2"/>
</dbReference>
<comment type="caution">
    <text evidence="9">The sequence shown here is derived from an EMBL/GenBank/DDBJ whole genome shotgun (WGS) entry which is preliminary data.</text>
</comment>
<dbReference type="Proteomes" id="UP000649617">
    <property type="component" value="Unassembled WGS sequence"/>
</dbReference>
<dbReference type="SMART" id="SM00054">
    <property type="entry name" value="EFh"/>
    <property type="match status" value="2"/>
</dbReference>
<accession>A0A812KEY4</accession>
<dbReference type="CDD" id="cd00051">
    <property type="entry name" value="EFh"/>
    <property type="match status" value="1"/>
</dbReference>
<feature type="domain" description="EF-hand" evidence="8">
    <location>
        <begin position="370"/>
        <end position="405"/>
    </location>
</feature>
<organism evidence="9 10">
    <name type="scientific">Symbiodinium pilosum</name>
    <name type="common">Dinoflagellate</name>
    <dbReference type="NCBI Taxonomy" id="2952"/>
    <lineage>
        <taxon>Eukaryota</taxon>
        <taxon>Sar</taxon>
        <taxon>Alveolata</taxon>
        <taxon>Dinophyceae</taxon>
        <taxon>Suessiales</taxon>
        <taxon>Symbiodiniaceae</taxon>
        <taxon>Symbiodinium</taxon>
    </lineage>
</organism>
<dbReference type="GO" id="GO:0005509">
    <property type="term" value="F:calcium ion binding"/>
    <property type="evidence" value="ECO:0007669"/>
    <property type="project" value="InterPro"/>
</dbReference>
<dbReference type="OrthoDB" id="444540at2759"/>
<dbReference type="EMBL" id="CAJNIZ010003792">
    <property type="protein sequence ID" value="CAE7226005.1"/>
    <property type="molecule type" value="Genomic_DNA"/>
</dbReference>
<feature type="region of interest" description="Disordered" evidence="6">
    <location>
        <begin position="1"/>
        <end position="23"/>
    </location>
</feature>
<gene>
    <name evidence="9" type="primary">TPC1</name>
    <name evidence="9" type="ORF">SPIL2461_LOCUS3200</name>
</gene>
<dbReference type="SUPFAM" id="SSF47473">
    <property type="entry name" value="EF-hand"/>
    <property type="match status" value="1"/>
</dbReference>
<evidence type="ECO:0000259" key="8">
    <source>
        <dbReference type="PROSITE" id="PS50222"/>
    </source>
</evidence>
<dbReference type="SUPFAM" id="SSF81324">
    <property type="entry name" value="Voltage-gated potassium channels"/>
    <property type="match status" value="1"/>
</dbReference>
<dbReference type="AlphaFoldDB" id="A0A812KEY4"/>
<dbReference type="InterPro" id="IPR011992">
    <property type="entry name" value="EF-hand-dom_pair"/>
</dbReference>
<feature type="transmembrane region" description="Helical" evidence="7">
    <location>
        <begin position="242"/>
        <end position="262"/>
    </location>
</feature>
<dbReference type="Gene3D" id="1.10.287.70">
    <property type="match status" value="1"/>
</dbReference>
<evidence type="ECO:0000256" key="2">
    <source>
        <dbReference type="ARBA" id="ARBA00022692"/>
    </source>
</evidence>
<feature type="transmembrane region" description="Helical" evidence="7">
    <location>
        <begin position="139"/>
        <end position="158"/>
    </location>
</feature>
<feature type="compositionally biased region" description="Basic and acidic residues" evidence="6">
    <location>
        <begin position="519"/>
        <end position="545"/>
    </location>
</feature>
<evidence type="ECO:0000256" key="1">
    <source>
        <dbReference type="ARBA" id="ARBA00004141"/>
    </source>
</evidence>
<feature type="domain" description="EF-hand" evidence="8">
    <location>
        <begin position="414"/>
        <end position="449"/>
    </location>
</feature>
<keyword evidence="10" id="KW-1185">Reference proteome</keyword>
<dbReference type="GO" id="GO:0005216">
    <property type="term" value="F:monoatomic ion channel activity"/>
    <property type="evidence" value="ECO:0007669"/>
    <property type="project" value="InterPro"/>
</dbReference>
<evidence type="ECO:0000256" key="3">
    <source>
        <dbReference type="ARBA" id="ARBA00022837"/>
    </source>
</evidence>
<feature type="non-terminal residue" evidence="9">
    <location>
        <position position="582"/>
    </location>
</feature>
<dbReference type="Pfam" id="PF00520">
    <property type="entry name" value="Ion_trans"/>
    <property type="match status" value="1"/>
</dbReference>
<dbReference type="Pfam" id="PF13499">
    <property type="entry name" value="EF-hand_7"/>
    <property type="match status" value="1"/>
</dbReference>
<feature type="transmembrane region" description="Helical" evidence="7">
    <location>
        <begin position="178"/>
        <end position="198"/>
    </location>
</feature>
<evidence type="ECO:0000256" key="5">
    <source>
        <dbReference type="ARBA" id="ARBA00023136"/>
    </source>
</evidence>
<keyword evidence="3" id="KW-0106">Calcium</keyword>
<feature type="transmembrane region" description="Helical" evidence="7">
    <location>
        <begin position="323"/>
        <end position="346"/>
    </location>
</feature>
<dbReference type="Gene3D" id="1.20.120.350">
    <property type="entry name" value="Voltage-gated potassium channels. Chain C"/>
    <property type="match status" value="1"/>
</dbReference>
<evidence type="ECO:0000256" key="6">
    <source>
        <dbReference type="SAM" id="MobiDB-lite"/>
    </source>
</evidence>
<dbReference type="PANTHER" id="PTHR46726">
    <property type="entry name" value="TWO PORE CHANNEL 3"/>
    <property type="match status" value="1"/>
</dbReference>
<dbReference type="GO" id="GO:0016020">
    <property type="term" value="C:membrane"/>
    <property type="evidence" value="ECO:0007669"/>
    <property type="project" value="UniProtKB-SubCell"/>
</dbReference>
<reference evidence="9" key="1">
    <citation type="submission" date="2021-02" db="EMBL/GenBank/DDBJ databases">
        <authorList>
            <person name="Dougan E. K."/>
            <person name="Rhodes N."/>
            <person name="Thang M."/>
            <person name="Chan C."/>
        </authorList>
    </citation>
    <scope>NUCLEOTIDE SEQUENCE</scope>
</reference>
<protein>
    <submittedName>
        <fullName evidence="9">TPC1 protein</fullName>
    </submittedName>
</protein>
<dbReference type="Gene3D" id="1.10.238.10">
    <property type="entry name" value="EF-hand"/>
    <property type="match status" value="1"/>
</dbReference>
<evidence type="ECO:0000256" key="7">
    <source>
        <dbReference type="SAM" id="Phobius"/>
    </source>
</evidence>
<comment type="subcellular location">
    <subcellularLocation>
        <location evidence="1">Membrane</location>
        <topology evidence="1">Multi-pass membrane protein</topology>
    </subcellularLocation>
</comment>
<dbReference type="InterPro" id="IPR018247">
    <property type="entry name" value="EF_Hand_1_Ca_BS"/>
</dbReference>
<evidence type="ECO:0000313" key="9">
    <source>
        <dbReference type="EMBL" id="CAE7226005.1"/>
    </source>
</evidence>
<keyword evidence="4 7" id="KW-1133">Transmembrane helix</keyword>
<name>A0A812KEY4_SYMPI</name>
<feature type="compositionally biased region" description="Basic and acidic residues" evidence="6">
    <location>
        <begin position="1"/>
        <end position="12"/>
    </location>
</feature>
<proteinExistence type="predicted"/>
<evidence type="ECO:0000313" key="10">
    <source>
        <dbReference type="Proteomes" id="UP000649617"/>
    </source>
</evidence>
<evidence type="ECO:0000256" key="4">
    <source>
        <dbReference type="ARBA" id="ARBA00022989"/>
    </source>
</evidence>